<evidence type="ECO:0000313" key="2">
    <source>
        <dbReference type="Proteomes" id="UP000053176"/>
    </source>
</evidence>
<dbReference type="Gene3D" id="3.90.1530.10">
    <property type="entry name" value="Conserved hypothetical protein from pyrococcus furiosus pfu- 392566-001, ParB domain"/>
    <property type="match status" value="1"/>
</dbReference>
<name>A0A101KVA9_RHILI</name>
<reference evidence="1 2" key="1">
    <citation type="submission" date="2015-12" db="EMBL/GenBank/DDBJ databases">
        <title>Draft genome sequence of Mesorhizobium sp. UFLA 01-765, a multitolerant efficient symbiont and plant-growth promoting strain isolated from Zn-mining soil using Leucaena leucocephala as a trap plant.</title>
        <authorList>
            <person name="Rangel W.M."/>
            <person name="Thijs S."/>
            <person name="Longatti S.M."/>
            <person name="Moreira F.M."/>
            <person name="Weyens N."/>
            <person name="Vangronsveld J."/>
            <person name="Van Hamme J.D."/>
            <person name="Bottos E.M."/>
            <person name="Rineau F."/>
        </authorList>
    </citation>
    <scope>NUCLEOTIDE SEQUENCE [LARGE SCALE GENOMIC DNA]</scope>
    <source>
        <strain evidence="1 2">UFLA 01-765</strain>
    </source>
</reference>
<dbReference type="InterPro" id="IPR014956">
    <property type="entry name" value="ParBc_2"/>
</dbReference>
<dbReference type="Proteomes" id="UP000053176">
    <property type="component" value="Unassembled WGS sequence"/>
</dbReference>
<dbReference type="CDD" id="cd16390">
    <property type="entry name" value="ParB_N_Srx_like"/>
    <property type="match status" value="1"/>
</dbReference>
<dbReference type="PIRSF" id="PIRSF029669">
    <property type="entry name" value="UCP029669"/>
    <property type="match status" value="1"/>
</dbReference>
<dbReference type="AlphaFoldDB" id="A0A101KVA9"/>
<protein>
    <submittedName>
        <fullName evidence="1">Chromosome partitioning protein ParB</fullName>
    </submittedName>
</protein>
<dbReference type="SUPFAM" id="SSF110849">
    <property type="entry name" value="ParB/Sulfiredoxin"/>
    <property type="match status" value="1"/>
</dbReference>
<evidence type="ECO:0000313" key="1">
    <source>
        <dbReference type="EMBL" id="KUM27641.1"/>
    </source>
</evidence>
<dbReference type="InterPro" id="IPR016932">
    <property type="entry name" value="UCP029669"/>
</dbReference>
<accession>A0A101KVA9</accession>
<dbReference type="Gene3D" id="1.10.8.10">
    <property type="entry name" value="DNA helicase RuvA subunit, C-terminal domain"/>
    <property type="match status" value="1"/>
</dbReference>
<comment type="caution">
    <text evidence="1">The sequence shown here is derived from an EMBL/GenBank/DDBJ whole genome shotgun (WGS) entry which is preliminary data.</text>
</comment>
<dbReference type="InterPro" id="IPR036086">
    <property type="entry name" value="ParB/Sulfiredoxin_sf"/>
</dbReference>
<sequence length="206" mass="23479">MMSPREPIVTPVAVKELRPTQITVGMREVELKRQMIRARSDKETGTFLGRHMVPVVLGPKKRNYVVDHHHMARALLEEGVKDVLVTVTSDLSKLDKDAFLTVLDNRGWMHPFDEHGRRRDYDALPKSMADLVDDPYRSLAGELRRQGGFAKDTTPFSEFLWADFLRRRIDRDAVAKSFDKAMKRALALAKSEDANYLPGWCGPTSD</sequence>
<dbReference type="OrthoDB" id="552416at2"/>
<gene>
    <name evidence="1" type="ORF">AU467_16055</name>
</gene>
<dbReference type="EMBL" id="LPWA01000079">
    <property type="protein sequence ID" value="KUM27641.1"/>
    <property type="molecule type" value="Genomic_DNA"/>
</dbReference>
<dbReference type="Pfam" id="PF08857">
    <property type="entry name" value="ParBc_2"/>
    <property type="match status" value="1"/>
</dbReference>
<organism evidence="1 2">
    <name type="scientific">Rhizobium loti</name>
    <name type="common">Mesorhizobium loti</name>
    <dbReference type="NCBI Taxonomy" id="381"/>
    <lineage>
        <taxon>Bacteria</taxon>
        <taxon>Pseudomonadati</taxon>
        <taxon>Pseudomonadota</taxon>
        <taxon>Alphaproteobacteria</taxon>
        <taxon>Hyphomicrobiales</taxon>
        <taxon>Phyllobacteriaceae</taxon>
        <taxon>Mesorhizobium</taxon>
    </lineage>
</organism>
<proteinExistence type="predicted"/>